<dbReference type="GO" id="GO:0008270">
    <property type="term" value="F:zinc ion binding"/>
    <property type="evidence" value="ECO:0007669"/>
    <property type="project" value="InterPro"/>
</dbReference>
<dbReference type="CDD" id="cd00067">
    <property type="entry name" value="GAL4"/>
    <property type="match status" value="1"/>
</dbReference>
<name>A0A7S4JL88_GUITH</name>
<dbReference type="PROSITE" id="PS00463">
    <property type="entry name" value="ZN2_CY6_FUNGAL_1"/>
    <property type="match status" value="1"/>
</dbReference>
<dbReference type="SMART" id="SM00066">
    <property type="entry name" value="GAL4"/>
    <property type="match status" value="1"/>
</dbReference>
<gene>
    <name evidence="2" type="ORF">GTHE00462_LOCUS6396</name>
</gene>
<evidence type="ECO:0000313" key="2">
    <source>
        <dbReference type="EMBL" id="CAE2267182.1"/>
    </source>
</evidence>
<organism evidence="2">
    <name type="scientific">Guillardia theta</name>
    <name type="common">Cryptophyte</name>
    <name type="synonym">Cryptomonas phi</name>
    <dbReference type="NCBI Taxonomy" id="55529"/>
    <lineage>
        <taxon>Eukaryota</taxon>
        <taxon>Cryptophyceae</taxon>
        <taxon>Pyrenomonadales</taxon>
        <taxon>Geminigeraceae</taxon>
        <taxon>Guillardia</taxon>
    </lineage>
</organism>
<dbReference type="PROSITE" id="PS50048">
    <property type="entry name" value="ZN2_CY6_FUNGAL_2"/>
    <property type="match status" value="1"/>
</dbReference>
<reference evidence="2" key="1">
    <citation type="submission" date="2021-01" db="EMBL/GenBank/DDBJ databases">
        <authorList>
            <person name="Corre E."/>
            <person name="Pelletier E."/>
            <person name="Niang G."/>
            <person name="Scheremetjew M."/>
            <person name="Finn R."/>
            <person name="Kale V."/>
            <person name="Holt S."/>
            <person name="Cochrane G."/>
            <person name="Meng A."/>
            <person name="Brown T."/>
            <person name="Cohen L."/>
        </authorList>
    </citation>
    <scope>NUCLEOTIDE SEQUENCE</scope>
    <source>
        <strain evidence="2">CCMP 2712</strain>
    </source>
</reference>
<dbReference type="InterPro" id="IPR001138">
    <property type="entry name" value="Zn2Cys6_DnaBD"/>
</dbReference>
<evidence type="ECO:0000259" key="1">
    <source>
        <dbReference type="PROSITE" id="PS50048"/>
    </source>
</evidence>
<protein>
    <recommendedName>
        <fullName evidence="1">Zn(2)-C6 fungal-type domain-containing protein</fullName>
    </recommendedName>
</protein>
<dbReference type="EMBL" id="HBKN01008109">
    <property type="protein sequence ID" value="CAE2267182.1"/>
    <property type="molecule type" value="Transcribed_RNA"/>
</dbReference>
<proteinExistence type="predicted"/>
<dbReference type="AlphaFoldDB" id="A0A7S4JL88"/>
<sequence length="464" mass="52575">MSAAVGAKRHADGKRVRLPVERHPEPVGVDYDEWCDQMAAKLSSVNRHAAQSLAVNLIEGSHSVRQAHEVESNIDHRPRNKRSKYTRKSCAECKLKKRKCSQERPCVMCIMAGTSHKCLTECNVSLSTSIFDAREAYFPDAFAQEASLRALKDTCAFSGVNISLVRPLWELGFDVSMLFRAFKLLPLDLKVAVDELVELIREGLTKSSIQNPAYQALLTHQSGLGRVSRFQQNERAKMLETFNAGAYEEDIACFDTIASNDRWGHGRWLSVEFDSNLNCKRLRIGDEMSDLFGCHHTEILSRFFCHDLVNSMSEYELLVAWVSSILCSFNAQSIFYIKVERRGGPEQEKRMLYLKCFLEKSWNHAGIHSGYTIVFESASPESYHLYKNRFLPPSMQQHDPEKAAKRVAIARESIVFMRKSITVGEDRLSHLASVIKHCMADVRTHHPLFVNEGAGHCASIELMV</sequence>
<accession>A0A7S4JL88</accession>
<feature type="domain" description="Zn(2)-C6 fungal-type" evidence="1">
    <location>
        <begin position="89"/>
        <end position="120"/>
    </location>
</feature>
<dbReference type="GO" id="GO:0000981">
    <property type="term" value="F:DNA-binding transcription factor activity, RNA polymerase II-specific"/>
    <property type="evidence" value="ECO:0007669"/>
    <property type="project" value="InterPro"/>
</dbReference>